<dbReference type="GO" id="GO:0032993">
    <property type="term" value="C:protein-DNA complex"/>
    <property type="evidence" value="ECO:0007669"/>
    <property type="project" value="TreeGrafter"/>
</dbReference>
<protein>
    <submittedName>
        <fullName evidence="6">LysR family transcriptional regulator</fullName>
    </submittedName>
</protein>
<dbReference type="EMBL" id="DWWL01000027">
    <property type="protein sequence ID" value="HJC47292.1"/>
    <property type="molecule type" value="Genomic_DNA"/>
</dbReference>
<dbReference type="PANTHER" id="PTHR30346:SF0">
    <property type="entry name" value="HCA OPERON TRANSCRIPTIONAL ACTIVATOR HCAR"/>
    <property type="match status" value="1"/>
</dbReference>
<dbReference type="SUPFAM" id="SSF53850">
    <property type="entry name" value="Periplasmic binding protein-like II"/>
    <property type="match status" value="1"/>
</dbReference>
<evidence type="ECO:0000313" key="7">
    <source>
        <dbReference type="Proteomes" id="UP000823883"/>
    </source>
</evidence>
<accession>A0A9D2T5I0</accession>
<proteinExistence type="inferred from homology"/>
<evidence type="ECO:0000259" key="5">
    <source>
        <dbReference type="PROSITE" id="PS50931"/>
    </source>
</evidence>
<dbReference type="InterPro" id="IPR000847">
    <property type="entry name" value="LysR_HTH_N"/>
</dbReference>
<dbReference type="CDD" id="cd05466">
    <property type="entry name" value="PBP2_LTTR_substrate"/>
    <property type="match status" value="1"/>
</dbReference>
<dbReference type="SUPFAM" id="SSF46785">
    <property type="entry name" value="Winged helix' DNA-binding domain"/>
    <property type="match status" value="1"/>
</dbReference>
<organism evidence="6 7">
    <name type="scientific">Candidatus Lachnoclostridium pullistercoris</name>
    <dbReference type="NCBI Taxonomy" id="2838632"/>
    <lineage>
        <taxon>Bacteria</taxon>
        <taxon>Bacillati</taxon>
        <taxon>Bacillota</taxon>
        <taxon>Clostridia</taxon>
        <taxon>Lachnospirales</taxon>
        <taxon>Lachnospiraceae</taxon>
    </lineage>
</organism>
<keyword evidence="2" id="KW-0805">Transcription regulation</keyword>
<dbReference type="InterPro" id="IPR005119">
    <property type="entry name" value="LysR_subst-bd"/>
</dbReference>
<dbReference type="InterPro" id="IPR036390">
    <property type="entry name" value="WH_DNA-bd_sf"/>
</dbReference>
<keyword evidence="3" id="KW-0238">DNA-binding</keyword>
<reference evidence="6" key="1">
    <citation type="journal article" date="2021" name="PeerJ">
        <title>Extensive microbial diversity within the chicken gut microbiome revealed by metagenomics and culture.</title>
        <authorList>
            <person name="Gilroy R."/>
            <person name="Ravi A."/>
            <person name="Getino M."/>
            <person name="Pursley I."/>
            <person name="Horton D.L."/>
            <person name="Alikhan N.F."/>
            <person name="Baker D."/>
            <person name="Gharbi K."/>
            <person name="Hall N."/>
            <person name="Watson M."/>
            <person name="Adriaenssens E.M."/>
            <person name="Foster-Nyarko E."/>
            <person name="Jarju S."/>
            <person name="Secka A."/>
            <person name="Antonio M."/>
            <person name="Oren A."/>
            <person name="Chaudhuri R.R."/>
            <person name="La Ragione R."/>
            <person name="Hildebrand F."/>
            <person name="Pallen M.J."/>
        </authorList>
    </citation>
    <scope>NUCLEOTIDE SEQUENCE</scope>
    <source>
        <strain evidence="6">CHK183-5548</strain>
    </source>
</reference>
<feature type="domain" description="HTH lysR-type" evidence="5">
    <location>
        <begin position="1"/>
        <end position="58"/>
    </location>
</feature>
<keyword evidence="4" id="KW-0804">Transcription</keyword>
<reference evidence="6" key="2">
    <citation type="submission" date="2021-04" db="EMBL/GenBank/DDBJ databases">
        <authorList>
            <person name="Gilroy R."/>
        </authorList>
    </citation>
    <scope>NUCLEOTIDE SEQUENCE</scope>
    <source>
        <strain evidence="6">CHK183-5548</strain>
    </source>
</reference>
<dbReference type="AlphaFoldDB" id="A0A9D2T5I0"/>
<dbReference type="PRINTS" id="PR00039">
    <property type="entry name" value="HTHLYSR"/>
</dbReference>
<comment type="caution">
    <text evidence="6">The sequence shown here is derived from an EMBL/GenBank/DDBJ whole genome shotgun (WGS) entry which is preliminary data.</text>
</comment>
<comment type="similarity">
    <text evidence="1">Belongs to the LysR transcriptional regulatory family.</text>
</comment>
<sequence length="328" mass="35899">MTTEQMQYLQAVFHEGSLSAAARSLGLSQSTMSKSLQSLEKELGVSLFIRIRGKMIPTRQGYAVLDMARKVCSLQEQTAKRIHSLRSGAGRTLSVAFPSHWNYRSFSSVLAEFHRLCPDCAIRPVEYSDSGFYPMLRNKTVSLAVTVGETSASAGFRCLPMGKQEIFLAAPPGFLPASPGSSAVPPEKGQKKTADSCSAVKLHRLPQLPFALPDKGSVFASYLSSYFQQLCFLPEVLFESSSPDCRLSAVRAGLGYTLIPEMFKNLAEELSVVPLSPPCFLPLTLIFADQPPVPEELKLMIRLLTRHAAAQTDSCPELSAYLEDEVLP</sequence>
<dbReference type="Gene3D" id="3.40.190.290">
    <property type="match status" value="1"/>
</dbReference>
<dbReference type="GO" id="GO:0003677">
    <property type="term" value="F:DNA binding"/>
    <property type="evidence" value="ECO:0007669"/>
    <property type="project" value="UniProtKB-KW"/>
</dbReference>
<evidence type="ECO:0000256" key="2">
    <source>
        <dbReference type="ARBA" id="ARBA00023015"/>
    </source>
</evidence>
<dbReference type="Pfam" id="PF00126">
    <property type="entry name" value="HTH_1"/>
    <property type="match status" value="1"/>
</dbReference>
<dbReference type="Proteomes" id="UP000823883">
    <property type="component" value="Unassembled WGS sequence"/>
</dbReference>
<evidence type="ECO:0000313" key="6">
    <source>
        <dbReference type="EMBL" id="HJC47292.1"/>
    </source>
</evidence>
<dbReference type="PANTHER" id="PTHR30346">
    <property type="entry name" value="TRANSCRIPTIONAL DUAL REGULATOR HCAR-RELATED"/>
    <property type="match status" value="1"/>
</dbReference>
<dbReference type="PROSITE" id="PS50931">
    <property type="entry name" value="HTH_LYSR"/>
    <property type="match status" value="1"/>
</dbReference>
<evidence type="ECO:0000256" key="3">
    <source>
        <dbReference type="ARBA" id="ARBA00023125"/>
    </source>
</evidence>
<name>A0A9D2T5I0_9FIRM</name>
<dbReference type="Pfam" id="PF03466">
    <property type="entry name" value="LysR_substrate"/>
    <property type="match status" value="1"/>
</dbReference>
<dbReference type="GO" id="GO:0003700">
    <property type="term" value="F:DNA-binding transcription factor activity"/>
    <property type="evidence" value="ECO:0007669"/>
    <property type="project" value="InterPro"/>
</dbReference>
<evidence type="ECO:0000256" key="1">
    <source>
        <dbReference type="ARBA" id="ARBA00009437"/>
    </source>
</evidence>
<evidence type="ECO:0000256" key="4">
    <source>
        <dbReference type="ARBA" id="ARBA00023163"/>
    </source>
</evidence>
<gene>
    <name evidence="6" type="ORF">IAA04_04500</name>
</gene>
<dbReference type="InterPro" id="IPR036388">
    <property type="entry name" value="WH-like_DNA-bd_sf"/>
</dbReference>
<dbReference type="Gene3D" id="1.10.10.10">
    <property type="entry name" value="Winged helix-like DNA-binding domain superfamily/Winged helix DNA-binding domain"/>
    <property type="match status" value="1"/>
</dbReference>